<name>A0A550CRD0_9AGAR</name>
<evidence type="ECO:0000256" key="1">
    <source>
        <dbReference type="SAM" id="MobiDB-lite"/>
    </source>
</evidence>
<comment type="caution">
    <text evidence="2">The sequence shown here is derived from an EMBL/GenBank/DDBJ whole genome shotgun (WGS) entry which is preliminary data.</text>
</comment>
<reference evidence="2 3" key="1">
    <citation type="journal article" date="2019" name="New Phytol.">
        <title>Comparative genomics reveals unique wood-decay strategies and fruiting body development in the Schizophyllaceae.</title>
        <authorList>
            <person name="Almasi E."/>
            <person name="Sahu N."/>
            <person name="Krizsan K."/>
            <person name="Balint B."/>
            <person name="Kovacs G.M."/>
            <person name="Kiss B."/>
            <person name="Cseklye J."/>
            <person name="Drula E."/>
            <person name="Henrissat B."/>
            <person name="Nagy I."/>
            <person name="Chovatia M."/>
            <person name="Adam C."/>
            <person name="LaButti K."/>
            <person name="Lipzen A."/>
            <person name="Riley R."/>
            <person name="Grigoriev I.V."/>
            <person name="Nagy L.G."/>
        </authorList>
    </citation>
    <scope>NUCLEOTIDE SEQUENCE [LARGE SCALE GENOMIC DNA]</scope>
    <source>
        <strain evidence="2 3">NL-1724</strain>
    </source>
</reference>
<dbReference type="AlphaFoldDB" id="A0A550CRD0"/>
<evidence type="ECO:0000313" key="3">
    <source>
        <dbReference type="Proteomes" id="UP000320762"/>
    </source>
</evidence>
<proteinExistence type="predicted"/>
<organism evidence="2 3">
    <name type="scientific">Schizophyllum amplum</name>
    <dbReference type="NCBI Taxonomy" id="97359"/>
    <lineage>
        <taxon>Eukaryota</taxon>
        <taxon>Fungi</taxon>
        <taxon>Dikarya</taxon>
        <taxon>Basidiomycota</taxon>
        <taxon>Agaricomycotina</taxon>
        <taxon>Agaricomycetes</taxon>
        <taxon>Agaricomycetidae</taxon>
        <taxon>Agaricales</taxon>
        <taxon>Schizophyllaceae</taxon>
        <taxon>Schizophyllum</taxon>
    </lineage>
</organism>
<keyword evidence="3" id="KW-1185">Reference proteome</keyword>
<feature type="compositionally biased region" description="Basic residues" evidence="1">
    <location>
        <begin position="125"/>
        <end position="137"/>
    </location>
</feature>
<feature type="region of interest" description="Disordered" evidence="1">
    <location>
        <begin position="304"/>
        <end position="352"/>
    </location>
</feature>
<feature type="region of interest" description="Disordered" evidence="1">
    <location>
        <begin position="1"/>
        <end position="26"/>
    </location>
</feature>
<feature type="region of interest" description="Disordered" evidence="1">
    <location>
        <begin position="97"/>
        <end position="140"/>
    </location>
</feature>
<feature type="compositionally biased region" description="Basic and acidic residues" evidence="1">
    <location>
        <begin position="324"/>
        <end position="333"/>
    </location>
</feature>
<dbReference type="Proteomes" id="UP000320762">
    <property type="component" value="Unassembled WGS sequence"/>
</dbReference>
<evidence type="ECO:0000313" key="2">
    <source>
        <dbReference type="EMBL" id="TRM67324.1"/>
    </source>
</evidence>
<gene>
    <name evidence="2" type="ORF">BD626DRAFT_478292</name>
</gene>
<dbReference type="OrthoDB" id="4121058at2759"/>
<feature type="region of interest" description="Disordered" evidence="1">
    <location>
        <begin position="220"/>
        <end position="240"/>
    </location>
</feature>
<accession>A0A550CRD0</accession>
<protein>
    <submittedName>
        <fullName evidence="2">Uncharacterized protein</fullName>
    </submittedName>
</protein>
<sequence>MPSSVTETVTPPPAPLSTESPRPNTADVIVTPSKLRKVLEGRSSRTLTDLIFSIIEEFPEVLPFVALNTGVSQVNHPSHLQTTKYLPRDCASYTTSSYPPLARPCDPTSKRVRALSPSPVPSPPPKRRKRSAAKARAHSPSPFSLHGVYNITCPYLASEWPDSCAGSPLTLRLAPSSTGRHLWGSFRFGIVEGTLRSTSSPPFASATTISFAWRGRETGEDSVLGDTSDGTEGEITLGEDGSVRGRLEGAFLDEGRCLFEGHKVHDKRYRASDDKFVRGWKKEWRALPSEMAGQPDMIIFSSDEVGVRPESPLSLDTSADEEDTWKTTQDEGKVQGVKKNGTKDSEASSSNP</sequence>
<dbReference type="EMBL" id="VDMD01000002">
    <property type="protein sequence ID" value="TRM67324.1"/>
    <property type="molecule type" value="Genomic_DNA"/>
</dbReference>